<dbReference type="Proteomes" id="UP000439123">
    <property type="component" value="Unassembled WGS sequence"/>
</dbReference>
<sequence>MVEPAADFDYTGARISHSPFSYQVFKVFYGSQGNRIQGPDQFV</sequence>
<gene>
    <name evidence="1" type="ORF">AERO8C_160048</name>
</gene>
<accession>A0A653KXK2</accession>
<name>A0A653KXK2_AERVE</name>
<reference evidence="1 2" key="1">
    <citation type="submission" date="2019-10" db="EMBL/GenBank/DDBJ databases">
        <authorList>
            <person name="Karimi E."/>
        </authorList>
    </citation>
    <scope>NUCLEOTIDE SEQUENCE [LARGE SCALE GENOMIC DNA]</scope>
    <source>
        <strain evidence="1">Aeromonas sp. 8C</strain>
    </source>
</reference>
<dbReference type="EMBL" id="CABWLC010000008">
    <property type="protein sequence ID" value="VXA83894.1"/>
    <property type="molecule type" value="Genomic_DNA"/>
</dbReference>
<dbReference type="AlphaFoldDB" id="A0A653KXK2"/>
<evidence type="ECO:0000313" key="2">
    <source>
        <dbReference type="Proteomes" id="UP000439123"/>
    </source>
</evidence>
<evidence type="ECO:0000313" key="1">
    <source>
        <dbReference type="EMBL" id="VXA83894.1"/>
    </source>
</evidence>
<protein>
    <submittedName>
        <fullName evidence="1">Uncharacterized protein</fullName>
    </submittedName>
</protein>
<organism evidence="1 2">
    <name type="scientific">Aeromonas veronii</name>
    <dbReference type="NCBI Taxonomy" id="654"/>
    <lineage>
        <taxon>Bacteria</taxon>
        <taxon>Pseudomonadati</taxon>
        <taxon>Pseudomonadota</taxon>
        <taxon>Gammaproteobacteria</taxon>
        <taxon>Aeromonadales</taxon>
        <taxon>Aeromonadaceae</taxon>
        <taxon>Aeromonas</taxon>
    </lineage>
</organism>
<proteinExistence type="predicted"/>